<keyword evidence="2" id="KW-1185">Reference proteome</keyword>
<gene>
    <name evidence="1" type="ORF">BP5553_08742</name>
</gene>
<protein>
    <submittedName>
        <fullName evidence="1">Uncharacterized protein</fullName>
    </submittedName>
</protein>
<dbReference type="RefSeq" id="XP_031866796.1">
    <property type="nucleotide sequence ID" value="XM_032017365.1"/>
</dbReference>
<sequence length="82" mass="9359">MASGPRVMTAAVALCGPVLLEMQELMVTVGLPSDLMLEEAIGPAQTWTRHRDDMERFIYPILRMKAEMLEARGRREKEKKWA</sequence>
<reference evidence="1 2" key="1">
    <citation type="journal article" date="2018" name="IMA Fungus">
        <title>IMA Genome-F 9: Draft genome sequence of Annulohypoxylon stygium, Aspergillus mulundensis, Berkeleyomyces basicola (syn. Thielaviopsis basicola), Ceratocystis smalleyi, two Cercospora beticola strains, Coleophoma cylindrospora, Fusarium fracticaudum, Phialophora cf. hyalina, and Morchella septimelata.</title>
        <authorList>
            <person name="Wingfield B.D."/>
            <person name="Bills G.F."/>
            <person name="Dong Y."/>
            <person name="Huang W."/>
            <person name="Nel W.J."/>
            <person name="Swalarsk-Parry B.S."/>
            <person name="Vaghefi N."/>
            <person name="Wilken P.M."/>
            <person name="An Z."/>
            <person name="de Beer Z.W."/>
            <person name="De Vos L."/>
            <person name="Chen L."/>
            <person name="Duong T.A."/>
            <person name="Gao Y."/>
            <person name="Hammerbacher A."/>
            <person name="Kikkert J.R."/>
            <person name="Li Y."/>
            <person name="Li H."/>
            <person name="Li K."/>
            <person name="Li Q."/>
            <person name="Liu X."/>
            <person name="Ma X."/>
            <person name="Naidoo K."/>
            <person name="Pethybridge S.J."/>
            <person name="Sun J."/>
            <person name="Steenkamp E.T."/>
            <person name="van der Nest M.A."/>
            <person name="van Wyk S."/>
            <person name="Wingfield M.J."/>
            <person name="Xiong C."/>
            <person name="Yue Q."/>
            <person name="Zhang X."/>
        </authorList>
    </citation>
    <scope>NUCLEOTIDE SEQUENCE [LARGE SCALE GENOMIC DNA]</scope>
    <source>
        <strain evidence="1 2">BP 5553</strain>
    </source>
</reference>
<dbReference type="Proteomes" id="UP000254866">
    <property type="component" value="Unassembled WGS sequence"/>
</dbReference>
<dbReference type="GeneID" id="43601591"/>
<dbReference type="EMBL" id="NPIC01000009">
    <property type="protein sequence ID" value="RDL33303.1"/>
    <property type="molecule type" value="Genomic_DNA"/>
</dbReference>
<comment type="caution">
    <text evidence="1">The sequence shown here is derived from an EMBL/GenBank/DDBJ whole genome shotgun (WGS) entry which is preliminary data.</text>
</comment>
<name>A0A370TF37_9HELO</name>
<evidence type="ECO:0000313" key="2">
    <source>
        <dbReference type="Proteomes" id="UP000254866"/>
    </source>
</evidence>
<organism evidence="1 2">
    <name type="scientific">Venustampulla echinocandica</name>
    <dbReference type="NCBI Taxonomy" id="2656787"/>
    <lineage>
        <taxon>Eukaryota</taxon>
        <taxon>Fungi</taxon>
        <taxon>Dikarya</taxon>
        <taxon>Ascomycota</taxon>
        <taxon>Pezizomycotina</taxon>
        <taxon>Leotiomycetes</taxon>
        <taxon>Helotiales</taxon>
        <taxon>Pleuroascaceae</taxon>
        <taxon>Venustampulla</taxon>
    </lineage>
</organism>
<evidence type="ECO:0000313" key="1">
    <source>
        <dbReference type="EMBL" id="RDL33303.1"/>
    </source>
</evidence>
<proteinExistence type="predicted"/>
<accession>A0A370TF37</accession>
<dbReference type="OrthoDB" id="5340558at2759"/>
<dbReference type="AlphaFoldDB" id="A0A370TF37"/>